<dbReference type="SUPFAM" id="SSF69593">
    <property type="entry name" value="Glycerol-3-phosphate (1)-acyltransferase"/>
    <property type="match status" value="1"/>
</dbReference>
<evidence type="ECO:0000256" key="8">
    <source>
        <dbReference type="ARBA" id="ARBA00023315"/>
    </source>
</evidence>
<dbReference type="PANTHER" id="PTHR23063">
    <property type="entry name" value="PHOSPHOLIPID ACYLTRANSFERASE"/>
    <property type="match status" value="1"/>
</dbReference>
<evidence type="ECO:0000256" key="7">
    <source>
        <dbReference type="ARBA" id="ARBA00023136"/>
    </source>
</evidence>
<dbReference type="SMART" id="SM00563">
    <property type="entry name" value="PlsC"/>
    <property type="match status" value="1"/>
</dbReference>
<dbReference type="AlphaFoldDB" id="A0A6A6E9B9"/>
<gene>
    <name evidence="12" type="ORF">K469DRAFT_705072</name>
</gene>
<evidence type="ECO:0000256" key="10">
    <source>
        <dbReference type="SAM" id="Phobius"/>
    </source>
</evidence>
<evidence type="ECO:0000256" key="4">
    <source>
        <dbReference type="ARBA" id="ARBA00022692"/>
    </source>
</evidence>
<keyword evidence="6" id="KW-0443">Lipid metabolism</keyword>
<organism evidence="12 13">
    <name type="scientific">Zopfia rhizophila CBS 207.26</name>
    <dbReference type="NCBI Taxonomy" id="1314779"/>
    <lineage>
        <taxon>Eukaryota</taxon>
        <taxon>Fungi</taxon>
        <taxon>Dikarya</taxon>
        <taxon>Ascomycota</taxon>
        <taxon>Pezizomycotina</taxon>
        <taxon>Dothideomycetes</taxon>
        <taxon>Dothideomycetes incertae sedis</taxon>
        <taxon>Zopfiaceae</taxon>
        <taxon>Zopfia</taxon>
    </lineage>
</organism>
<sequence length="350" mass="39498">MERYSQFRDKGTAIAPFFPVPTPPSSTLWTPVHLLLFLVRIPPVLCLSILYFLILEWLPVGSFVKKCVIWFILGIPGVWWIDLQVDGVRRGKLAESQNHLPYPGTIIASSFTSPLDPLYLAGIFCPIFTRSYPSTRKVERISLFRAILLAFSPPSVFPTNPDNLTTLKELQEKNPKSIIVVFPECTTTNGRGILPFSPSLLTANPKTRIYPINLRYTPGDITTPVPGNYGSWLWRLLSEPTHCMHVRIAESVYNNASITTPEAEKERPTVGDGMGFDTNIFDSPRMRNGTRIDSGDEDDREGKSGKLTRDEQKVLDRVGEDLARLGRVKRVGLGVQEKIEFVKVWGKRRR</sequence>
<dbReference type="InterPro" id="IPR002123">
    <property type="entry name" value="Plipid/glycerol_acylTrfase"/>
</dbReference>
<proteinExistence type="inferred from homology"/>
<evidence type="ECO:0000259" key="11">
    <source>
        <dbReference type="SMART" id="SM00563"/>
    </source>
</evidence>
<feature type="domain" description="Phospholipid/glycerol acyltransferase" evidence="11">
    <location>
        <begin position="105"/>
        <end position="217"/>
    </location>
</feature>
<feature type="compositionally biased region" description="Basic and acidic residues" evidence="9">
    <location>
        <begin position="300"/>
        <end position="312"/>
    </location>
</feature>
<evidence type="ECO:0000256" key="1">
    <source>
        <dbReference type="ARBA" id="ARBA00004370"/>
    </source>
</evidence>
<keyword evidence="3" id="KW-0808">Transferase</keyword>
<reference evidence="12" key="1">
    <citation type="journal article" date="2020" name="Stud. Mycol.">
        <title>101 Dothideomycetes genomes: a test case for predicting lifestyles and emergence of pathogens.</title>
        <authorList>
            <person name="Haridas S."/>
            <person name="Albert R."/>
            <person name="Binder M."/>
            <person name="Bloem J."/>
            <person name="Labutti K."/>
            <person name="Salamov A."/>
            <person name="Andreopoulos B."/>
            <person name="Baker S."/>
            <person name="Barry K."/>
            <person name="Bills G."/>
            <person name="Bluhm B."/>
            <person name="Cannon C."/>
            <person name="Castanera R."/>
            <person name="Culley D."/>
            <person name="Daum C."/>
            <person name="Ezra D."/>
            <person name="Gonzalez J."/>
            <person name="Henrissat B."/>
            <person name="Kuo A."/>
            <person name="Liang C."/>
            <person name="Lipzen A."/>
            <person name="Lutzoni F."/>
            <person name="Magnuson J."/>
            <person name="Mondo S."/>
            <person name="Nolan M."/>
            <person name="Ohm R."/>
            <person name="Pangilinan J."/>
            <person name="Park H.-J."/>
            <person name="Ramirez L."/>
            <person name="Alfaro M."/>
            <person name="Sun H."/>
            <person name="Tritt A."/>
            <person name="Yoshinaga Y."/>
            <person name="Zwiers L.-H."/>
            <person name="Turgeon B."/>
            <person name="Goodwin S."/>
            <person name="Spatafora J."/>
            <person name="Crous P."/>
            <person name="Grigoriev I."/>
        </authorList>
    </citation>
    <scope>NUCLEOTIDE SEQUENCE</scope>
    <source>
        <strain evidence="12">CBS 207.26</strain>
    </source>
</reference>
<evidence type="ECO:0000256" key="5">
    <source>
        <dbReference type="ARBA" id="ARBA00022989"/>
    </source>
</evidence>
<evidence type="ECO:0000313" key="13">
    <source>
        <dbReference type="Proteomes" id="UP000800200"/>
    </source>
</evidence>
<feature type="region of interest" description="Disordered" evidence="9">
    <location>
        <begin position="260"/>
        <end position="312"/>
    </location>
</feature>
<protein>
    <recommendedName>
        <fullName evidence="11">Phospholipid/glycerol acyltransferase domain-containing protein</fullName>
    </recommendedName>
</protein>
<evidence type="ECO:0000256" key="3">
    <source>
        <dbReference type="ARBA" id="ARBA00022679"/>
    </source>
</evidence>
<feature type="transmembrane region" description="Helical" evidence="10">
    <location>
        <begin position="34"/>
        <end position="55"/>
    </location>
</feature>
<comment type="similarity">
    <text evidence="2">Belongs to the 1-acyl-sn-glycerol-3-phosphate acyltransferase family.</text>
</comment>
<dbReference type="EMBL" id="ML994627">
    <property type="protein sequence ID" value="KAF2187382.1"/>
    <property type="molecule type" value="Genomic_DNA"/>
</dbReference>
<name>A0A6A6E9B9_9PEZI</name>
<evidence type="ECO:0000256" key="6">
    <source>
        <dbReference type="ARBA" id="ARBA00023098"/>
    </source>
</evidence>
<evidence type="ECO:0000313" key="12">
    <source>
        <dbReference type="EMBL" id="KAF2187382.1"/>
    </source>
</evidence>
<keyword evidence="13" id="KW-1185">Reference proteome</keyword>
<dbReference type="GO" id="GO:0016020">
    <property type="term" value="C:membrane"/>
    <property type="evidence" value="ECO:0007669"/>
    <property type="project" value="UniProtKB-SubCell"/>
</dbReference>
<comment type="subcellular location">
    <subcellularLocation>
        <location evidence="1">Membrane</location>
    </subcellularLocation>
</comment>
<keyword evidence="5 10" id="KW-1133">Transmembrane helix</keyword>
<dbReference type="Proteomes" id="UP000800200">
    <property type="component" value="Unassembled WGS sequence"/>
</dbReference>
<evidence type="ECO:0000256" key="9">
    <source>
        <dbReference type="SAM" id="MobiDB-lite"/>
    </source>
</evidence>
<keyword evidence="8" id="KW-0012">Acyltransferase</keyword>
<dbReference type="GO" id="GO:0006629">
    <property type="term" value="P:lipid metabolic process"/>
    <property type="evidence" value="ECO:0007669"/>
    <property type="project" value="UniProtKB-KW"/>
</dbReference>
<dbReference type="GO" id="GO:0016746">
    <property type="term" value="F:acyltransferase activity"/>
    <property type="evidence" value="ECO:0007669"/>
    <property type="project" value="UniProtKB-KW"/>
</dbReference>
<evidence type="ECO:0000256" key="2">
    <source>
        <dbReference type="ARBA" id="ARBA00008655"/>
    </source>
</evidence>
<dbReference type="OrthoDB" id="272512at2759"/>
<keyword evidence="7 10" id="KW-0472">Membrane</keyword>
<keyword evidence="4 10" id="KW-0812">Transmembrane</keyword>
<accession>A0A6A6E9B9</accession>
<dbReference type="PANTHER" id="PTHR23063:SF60">
    <property type="entry name" value="LYSOPHOSPHATIDIC ACID:OLEOYL-COA ACYLTRANSFERASE 1"/>
    <property type="match status" value="1"/>
</dbReference>